<keyword evidence="2" id="KW-1185">Reference proteome</keyword>
<reference evidence="1" key="1">
    <citation type="submission" date="2020-02" db="EMBL/GenBank/DDBJ databases">
        <authorList>
            <person name="Palmer J.M."/>
        </authorList>
    </citation>
    <scope>NUCLEOTIDE SEQUENCE</scope>
    <source>
        <strain evidence="1">EPUS1.4</strain>
        <tissue evidence="1">Thallus</tissue>
    </source>
</reference>
<evidence type="ECO:0008006" key="3">
    <source>
        <dbReference type="Google" id="ProtNLM"/>
    </source>
</evidence>
<name>A0A8H7A9V3_9EURO</name>
<sequence>MGISSHVRGSGRSVFGTSFLGSCFGSLTFRHNACPFRFVDDDGLLLGVLKNNQLLVWGLATGLCRELPNWLDELDEGYSGHFRRPTAAALTESSSLLAVVYRGHDIIVWDIENERLHDIYGKETGSLGARARRRPGMVSVLSLVFNRAPEAGLLAASFNDGELVVFNTAEGLVQARAPANAHTLASPPDGLMLACGNSAGTIQVFEFDRLKLLYRIQSEEFGIKSLIFSADSHRLIDIRGPRCRIWDPPILMRQDTDEDNSDTLSVSTGPQDYKLDDIKQSVHITALACADSDDFVICGKIDSSVCLL</sequence>
<evidence type="ECO:0000313" key="2">
    <source>
        <dbReference type="Proteomes" id="UP000606974"/>
    </source>
</evidence>
<evidence type="ECO:0000313" key="1">
    <source>
        <dbReference type="EMBL" id="KAF7503599.1"/>
    </source>
</evidence>
<comment type="caution">
    <text evidence="1">The sequence shown here is derived from an EMBL/GenBank/DDBJ whole genome shotgun (WGS) entry which is preliminary data.</text>
</comment>
<proteinExistence type="predicted"/>
<dbReference type="Proteomes" id="UP000606974">
    <property type="component" value="Unassembled WGS sequence"/>
</dbReference>
<dbReference type="OrthoDB" id="194358at2759"/>
<dbReference type="Gene3D" id="2.130.10.10">
    <property type="entry name" value="YVTN repeat-like/Quinoprotein amine dehydrogenase"/>
    <property type="match status" value="1"/>
</dbReference>
<dbReference type="EMBL" id="JAACFV010000170">
    <property type="protein sequence ID" value="KAF7503599.1"/>
    <property type="molecule type" value="Genomic_DNA"/>
</dbReference>
<accession>A0A8H7A9V3</accession>
<protein>
    <recommendedName>
        <fullName evidence="3">Anaphase-promoting complex subunit 4 WD40 domain-containing protein</fullName>
    </recommendedName>
</protein>
<dbReference type="AlphaFoldDB" id="A0A8H7A9V3"/>
<organism evidence="1 2">
    <name type="scientific">Endocarpon pusillum</name>
    <dbReference type="NCBI Taxonomy" id="364733"/>
    <lineage>
        <taxon>Eukaryota</taxon>
        <taxon>Fungi</taxon>
        <taxon>Dikarya</taxon>
        <taxon>Ascomycota</taxon>
        <taxon>Pezizomycotina</taxon>
        <taxon>Eurotiomycetes</taxon>
        <taxon>Chaetothyriomycetidae</taxon>
        <taxon>Verrucariales</taxon>
        <taxon>Verrucariaceae</taxon>
        <taxon>Endocarpon</taxon>
    </lineage>
</organism>
<gene>
    <name evidence="1" type="ORF">GJ744_003582</name>
</gene>
<dbReference type="SUPFAM" id="SSF117289">
    <property type="entry name" value="Nucleoporin domain"/>
    <property type="match status" value="1"/>
</dbReference>
<dbReference type="InterPro" id="IPR015943">
    <property type="entry name" value="WD40/YVTN_repeat-like_dom_sf"/>
</dbReference>